<evidence type="ECO:0000256" key="1">
    <source>
        <dbReference type="SAM" id="SignalP"/>
    </source>
</evidence>
<dbReference type="Gene3D" id="2.60.40.10">
    <property type="entry name" value="Immunoglobulins"/>
    <property type="match status" value="8"/>
</dbReference>
<dbReference type="InterPro" id="IPR005135">
    <property type="entry name" value="Endo/exonuclease/phosphatase"/>
</dbReference>
<keyword evidence="1" id="KW-0732">Signal</keyword>
<accession>A0ABX7N493</accession>
<reference evidence="3 4" key="1">
    <citation type="submission" date="2021-02" db="EMBL/GenBank/DDBJ databases">
        <title>De Novo genome assembly of isolated myxobacteria.</title>
        <authorList>
            <person name="Stevens D.C."/>
        </authorList>
    </citation>
    <scope>NUCLEOTIDE SEQUENCE [LARGE SCALE GENOMIC DNA]</scope>
    <source>
        <strain evidence="3 4">SCHIC003</strain>
    </source>
</reference>
<evidence type="ECO:0000313" key="3">
    <source>
        <dbReference type="EMBL" id="QSQ12226.1"/>
    </source>
</evidence>
<name>A0ABX7N493_9BACT</name>
<feature type="chain" id="PRO_5046091309" evidence="1">
    <location>
        <begin position="36"/>
        <end position="1021"/>
    </location>
</feature>
<dbReference type="Pfam" id="PF03372">
    <property type="entry name" value="Exo_endo_phos"/>
    <property type="match status" value="1"/>
</dbReference>
<dbReference type="Gene3D" id="3.60.10.10">
    <property type="entry name" value="Endonuclease/exonuclease/phosphatase"/>
    <property type="match status" value="1"/>
</dbReference>
<dbReference type="Proteomes" id="UP000663090">
    <property type="component" value="Chromosome"/>
</dbReference>
<dbReference type="InterPro" id="IPR015919">
    <property type="entry name" value="Cadherin-like_sf"/>
</dbReference>
<gene>
    <name evidence="3" type="ORF">JY572_28205</name>
</gene>
<dbReference type="SUPFAM" id="SSF49313">
    <property type="entry name" value="Cadherin-like"/>
    <property type="match status" value="6"/>
</dbReference>
<sequence>MTTVFVFSSLESSFMRFRRALALSLVLCLTACSGAPPPSLPDSGTPPPDGGNTSLTVTTPVLADAYLGDTYAAHLMASGGTPPYAWSLASGALPSGLQLSAQGLLSGAPTATGSFTVSLRVRDASGGEATQPFTLSSFTAPTLSTAPPSFGVVGAPYSFAFALSGGRAPLTLRLTSGALPPGLRLEATSIAGTPTAQGTSSFTLEARDANGRTASAPFQLIVRAGLTITTATLPDAYTDRAYGQSLSASGGQAPRTWSLVSGTLPPGLSLLDTGVLDGTPSSAGTTSFTVRVTDALGATDTREVTLASFLPPALGALAPQSVYVRDNVTRPLNVLHGKAPFVFSSSGALPPGLTLASAGLLHGQPTQGGVFTFDVHARDANDRVATSTVTFTVNALPAITTLSLPDGTQGDLYSHGLTATGGAGTNTWALASGALPQGLTLSAQGTLSGTPTSTGLTSFSVRVSDGNGRTDSRTLALEVSAPVTITSAPSDGYATTGYASTLTASGGRLPLTWSIASGTLPSGLALASDTGVISGTLGAQATTSALTLRVTDSRGRTHLRDVSLQVYALPAVTGPSTSLEAYVGIAVSESYGVTGGKAPHVFDTLPALPSGLVLSTSGRLSGSPTVPGTFSLQVRVTDAHGRTAFRPLALTIYESPSVTTTVLPEARRGEAYSTTLALSGGKAPFTWNITRGSLPSGLLLSSDGVISGTPTTAGTSSFDVVVEDASGTTATRTLELTITSLAELFTVGHWNIEWFGADANGPPDGPQLEHARDILNASGANVWGLVEMVDSEEFDILKSQLHSYQGFLADDALYVSNAGTWYSSNEQKPGILYDSSLTFEGASLILTEHASLFAGRPPLRVDFTTSIHGAATQLVIIVLHMKAFDDETSYNRRRDASLQLKKYLDTMPDTHVFVIGDWNDDVDRSISRVGGVYRPTPYENFLSDSTHYTFITRVLSERGEPTTTGYPDAIDHTLASDELSADYVDGSVRTLRPNVPDYANTVSDHYPVISRYYFGGSSGVH</sequence>
<feature type="signal peptide" evidence="1">
    <location>
        <begin position="1"/>
        <end position="35"/>
    </location>
</feature>
<dbReference type="SUPFAM" id="SSF56219">
    <property type="entry name" value="DNase I-like"/>
    <property type="match status" value="1"/>
</dbReference>
<dbReference type="InterPro" id="IPR013783">
    <property type="entry name" value="Ig-like_fold"/>
</dbReference>
<proteinExistence type="predicted"/>
<keyword evidence="4" id="KW-1185">Reference proteome</keyword>
<feature type="domain" description="Endonuclease/exonuclease/phosphatase" evidence="2">
    <location>
        <begin position="749"/>
        <end position="1005"/>
    </location>
</feature>
<dbReference type="EMBL" id="CP071091">
    <property type="protein sequence ID" value="QSQ12226.1"/>
    <property type="molecule type" value="Genomic_DNA"/>
</dbReference>
<organism evidence="3 4">
    <name type="scientific">Myxococcus landrumensis</name>
    <dbReference type="NCBI Taxonomy" id="2813577"/>
    <lineage>
        <taxon>Bacteria</taxon>
        <taxon>Pseudomonadati</taxon>
        <taxon>Myxococcota</taxon>
        <taxon>Myxococcia</taxon>
        <taxon>Myxococcales</taxon>
        <taxon>Cystobacterineae</taxon>
        <taxon>Myxococcaceae</taxon>
        <taxon>Myxococcus</taxon>
    </lineage>
</organism>
<dbReference type="PANTHER" id="PTHR37494:SF1">
    <property type="entry name" value="STAPHYLOCOCCUS AUREUS SURFACE PROTEIN A"/>
    <property type="match status" value="1"/>
</dbReference>
<evidence type="ECO:0000259" key="2">
    <source>
        <dbReference type="Pfam" id="PF03372"/>
    </source>
</evidence>
<evidence type="ECO:0000313" key="4">
    <source>
        <dbReference type="Proteomes" id="UP000663090"/>
    </source>
</evidence>
<dbReference type="Pfam" id="PF05345">
    <property type="entry name" value="He_PIG"/>
    <property type="match status" value="8"/>
</dbReference>
<protein>
    <submittedName>
        <fullName evidence="3">Ig domain-containing protein</fullName>
    </submittedName>
</protein>
<dbReference type="PANTHER" id="PTHR37494">
    <property type="entry name" value="HEMAGGLUTININ"/>
    <property type="match status" value="1"/>
</dbReference>
<dbReference type="InterPro" id="IPR036691">
    <property type="entry name" value="Endo/exonu/phosph_ase_sf"/>
</dbReference>
<dbReference type="RefSeq" id="WP_206713956.1">
    <property type="nucleotide sequence ID" value="NZ_CP071091.1"/>
</dbReference>